<evidence type="ECO:0000256" key="1">
    <source>
        <dbReference type="SAM" id="Coils"/>
    </source>
</evidence>
<evidence type="ECO:0000313" key="3">
    <source>
        <dbReference type="EMBL" id="OMJ85464.1"/>
    </source>
</evidence>
<dbReference type="OrthoDB" id="325417at2759"/>
<comment type="caution">
    <text evidence="3">The sequence shown here is derived from an EMBL/GenBank/DDBJ whole genome shotgun (WGS) entry which is preliminary data.</text>
</comment>
<evidence type="ECO:0000313" key="4">
    <source>
        <dbReference type="Proteomes" id="UP000187209"/>
    </source>
</evidence>
<dbReference type="Proteomes" id="UP000187209">
    <property type="component" value="Unassembled WGS sequence"/>
</dbReference>
<gene>
    <name evidence="3" type="ORF">SteCoe_13224</name>
</gene>
<accession>A0A1R2C8Y1</accession>
<organism evidence="3 4">
    <name type="scientific">Stentor coeruleus</name>
    <dbReference type="NCBI Taxonomy" id="5963"/>
    <lineage>
        <taxon>Eukaryota</taxon>
        <taxon>Sar</taxon>
        <taxon>Alveolata</taxon>
        <taxon>Ciliophora</taxon>
        <taxon>Postciliodesmatophora</taxon>
        <taxon>Heterotrichea</taxon>
        <taxon>Heterotrichida</taxon>
        <taxon>Stentoridae</taxon>
        <taxon>Stentor</taxon>
    </lineage>
</organism>
<proteinExistence type="predicted"/>
<name>A0A1R2C8Y1_9CILI</name>
<sequence length="397" mass="46567">MKKYEDESDFEFWVDFDKDHDIETGGSLLSVPKSGLGNSKRFDIKENTLKSPIGSQAWTREYFEDKLLRLRQSQEPEIISSTIKATNQVKRLYDERIEDMKFKSFKDVSMLVSEFTKLKQILVSRDSYIKFLLQLLADASLYFTESNISSMKKKIQPRYSPVLDLEKQTLSDEIVNLRDQNLHLKDICYLLQKDYDLAIYQIKLHKDEIEGQKKKYDEEIKKLKDIISSKDKQIFEDKSRHSNEIENIKSLYNKEIEARDEIQSRQGVFIGQLQDEIKNAKIVFQNKHVRQKYYSSLKEYQEDMDKKAKWLSTKASAKTTINQRTESVCKRKSVSSAKRSTVYDSMALEKGNRMNTTFMNNGGHFFTGKMSSSIFNTFDHYQRPSTPSNRRHTSNNL</sequence>
<protein>
    <submittedName>
        <fullName evidence="3">Uncharacterized protein</fullName>
    </submittedName>
</protein>
<feature type="coiled-coil region" evidence="1">
    <location>
        <begin position="202"/>
        <end position="233"/>
    </location>
</feature>
<keyword evidence="1" id="KW-0175">Coiled coil</keyword>
<dbReference type="AlphaFoldDB" id="A0A1R2C8Y1"/>
<keyword evidence="4" id="KW-1185">Reference proteome</keyword>
<feature type="region of interest" description="Disordered" evidence="2">
    <location>
        <begin position="378"/>
        <end position="397"/>
    </location>
</feature>
<dbReference type="EMBL" id="MPUH01000236">
    <property type="protein sequence ID" value="OMJ85464.1"/>
    <property type="molecule type" value="Genomic_DNA"/>
</dbReference>
<evidence type="ECO:0000256" key="2">
    <source>
        <dbReference type="SAM" id="MobiDB-lite"/>
    </source>
</evidence>
<reference evidence="3 4" key="1">
    <citation type="submission" date="2016-11" db="EMBL/GenBank/DDBJ databases">
        <title>The macronuclear genome of Stentor coeruleus: a giant cell with tiny introns.</title>
        <authorList>
            <person name="Slabodnick M."/>
            <person name="Ruby J.G."/>
            <person name="Reiff S.B."/>
            <person name="Swart E.C."/>
            <person name="Gosai S."/>
            <person name="Prabakaran S."/>
            <person name="Witkowska E."/>
            <person name="Larue G.E."/>
            <person name="Fisher S."/>
            <person name="Freeman R.M."/>
            <person name="Gunawardena J."/>
            <person name="Chu W."/>
            <person name="Stover N.A."/>
            <person name="Gregory B.D."/>
            <person name="Nowacki M."/>
            <person name="Derisi J."/>
            <person name="Roy S.W."/>
            <person name="Marshall W.F."/>
            <person name="Sood P."/>
        </authorList>
    </citation>
    <scope>NUCLEOTIDE SEQUENCE [LARGE SCALE GENOMIC DNA]</scope>
    <source>
        <strain evidence="3">WM001</strain>
    </source>
</reference>